<name>A0A7R8X861_9CRUS</name>
<dbReference type="EMBL" id="CAJPEV010000254">
    <property type="protein sequence ID" value="CAG0883022.1"/>
    <property type="molecule type" value="Genomic_DNA"/>
</dbReference>
<feature type="compositionally biased region" description="Basic and acidic residues" evidence="9">
    <location>
        <begin position="38"/>
        <end position="49"/>
    </location>
</feature>
<keyword evidence="6" id="KW-0333">Golgi apparatus</keyword>
<keyword evidence="11" id="KW-1185">Reference proteome</keyword>
<accession>A0A7R8X861</accession>
<dbReference type="GO" id="GO:0005794">
    <property type="term" value="C:Golgi apparatus"/>
    <property type="evidence" value="ECO:0007669"/>
    <property type="project" value="UniProtKB-SubCell"/>
</dbReference>
<dbReference type="GO" id="GO:1905515">
    <property type="term" value="P:non-motile cilium assembly"/>
    <property type="evidence" value="ECO:0007669"/>
    <property type="project" value="TreeGrafter"/>
</dbReference>
<evidence type="ECO:0000256" key="9">
    <source>
        <dbReference type="SAM" id="MobiDB-lite"/>
    </source>
</evidence>
<dbReference type="PANTHER" id="PTHR21470:SF2">
    <property type="entry name" value="RAB6-INTERACTING GOLGIN"/>
    <property type="match status" value="1"/>
</dbReference>
<comment type="similarity">
    <text evidence="3">Belongs to the GORAB family.</text>
</comment>
<keyword evidence="5" id="KW-0963">Cytoplasm</keyword>
<dbReference type="InterPro" id="IPR007033">
    <property type="entry name" value="GORAB"/>
</dbReference>
<evidence type="ECO:0000313" key="11">
    <source>
        <dbReference type="Proteomes" id="UP000677054"/>
    </source>
</evidence>
<protein>
    <recommendedName>
        <fullName evidence="4">RAB6-interacting golgin</fullName>
    </recommendedName>
</protein>
<dbReference type="OrthoDB" id="9909311at2759"/>
<evidence type="ECO:0000313" key="10">
    <source>
        <dbReference type="EMBL" id="CAD7242350.1"/>
    </source>
</evidence>
<evidence type="ECO:0000256" key="7">
    <source>
        <dbReference type="ARBA" id="ARBA00023054"/>
    </source>
</evidence>
<dbReference type="AlphaFoldDB" id="A0A7R8X861"/>
<gene>
    <name evidence="10" type="ORF">DSTB1V02_LOCUS2318</name>
</gene>
<evidence type="ECO:0000256" key="1">
    <source>
        <dbReference type="ARBA" id="ARBA00004496"/>
    </source>
</evidence>
<evidence type="ECO:0000256" key="8">
    <source>
        <dbReference type="SAM" id="Coils"/>
    </source>
</evidence>
<sequence length="324" mass="36362">MLRQLGSAADMAPSTIGQSQSKAGQGGRIYPALNQRNAHNEQVQDHSKEPSQGADAVLMDKDLHSEETEDTGFTAKVSVGEGKQDDDEFKPEAERTSTIETNTSCSPVKLRVNGEAGTYEVVECVSTTKHDVSEDASHPKVNSNLEVFHSRQKAIEEENKRRKELLARAIAERRKRTVSEATKLKEIQDELQRIDLSLSSDVSILRNKIEEASLEFAEAQKRYEKAEKEFVEAKMLLFNKMERKEQLTEHLCHIIEANECRKANKLSELMQKLELHDEAIVADHIGQVVLPCEGSLNEVTYSACTTLKDRNKREVQVTANGNEE</sequence>
<keyword evidence="7 8" id="KW-0175">Coiled coil</keyword>
<dbReference type="EMBL" id="LR899771">
    <property type="protein sequence ID" value="CAD7242350.1"/>
    <property type="molecule type" value="Genomic_DNA"/>
</dbReference>
<reference evidence="10" key="1">
    <citation type="submission" date="2020-11" db="EMBL/GenBank/DDBJ databases">
        <authorList>
            <person name="Tran Van P."/>
        </authorList>
    </citation>
    <scope>NUCLEOTIDE SEQUENCE</scope>
</reference>
<evidence type="ECO:0000256" key="5">
    <source>
        <dbReference type="ARBA" id="ARBA00022490"/>
    </source>
</evidence>
<comment type="subcellular location">
    <subcellularLocation>
        <location evidence="1">Cytoplasm</location>
    </subcellularLocation>
    <subcellularLocation>
        <location evidence="2">Golgi apparatus</location>
    </subcellularLocation>
</comment>
<organism evidence="10">
    <name type="scientific">Darwinula stevensoni</name>
    <dbReference type="NCBI Taxonomy" id="69355"/>
    <lineage>
        <taxon>Eukaryota</taxon>
        <taxon>Metazoa</taxon>
        <taxon>Ecdysozoa</taxon>
        <taxon>Arthropoda</taxon>
        <taxon>Crustacea</taxon>
        <taxon>Oligostraca</taxon>
        <taxon>Ostracoda</taxon>
        <taxon>Podocopa</taxon>
        <taxon>Podocopida</taxon>
        <taxon>Darwinulocopina</taxon>
        <taxon>Darwinuloidea</taxon>
        <taxon>Darwinulidae</taxon>
        <taxon>Darwinula</taxon>
    </lineage>
</organism>
<evidence type="ECO:0000256" key="6">
    <source>
        <dbReference type="ARBA" id="ARBA00023034"/>
    </source>
</evidence>
<evidence type="ECO:0000256" key="4">
    <source>
        <dbReference type="ARBA" id="ARBA00014130"/>
    </source>
</evidence>
<evidence type="ECO:0000256" key="2">
    <source>
        <dbReference type="ARBA" id="ARBA00004555"/>
    </source>
</evidence>
<dbReference type="PANTHER" id="PTHR21470">
    <property type="entry name" value="RAB6-INTERACTING PROTEIN GORAB"/>
    <property type="match status" value="1"/>
</dbReference>
<evidence type="ECO:0000256" key="3">
    <source>
        <dbReference type="ARBA" id="ARBA00005599"/>
    </source>
</evidence>
<proteinExistence type="inferred from homology"/>
<feature type="region of interest" description="Disordered" evidence="9">
    <location>
        <begin position="1"/>
        <end position="59"/>
    </location>
</feature>
<feature type="coiled-coil region" evidence="8">
    <location>
        <begin position="202"/>
        <end position="236"/>
    </location>
</feature>
<dbReference type="Proteomes" id="UP000677054">
    <property type="component" value="Unassembled WGS sequence"/>
</dbReference>